<dbReference type="Pfam" id="PF01565">
    <property type="entry name" value="FAD_binding_4"/>
    <property type="match status" value="1"/>
</dbReference>
<evidence type="ECO:0000259" key="7">
    <source>
        <dbReference type="PROSITE" id="PS51387"/>
    </source>
</evidence>
<dbReference type="GO" id="GO:0004458">
    <property type="term" value="F:D-lactate dehydrogenase (cytochrome) activity"/>
    <property type="evidence" value="ECO:0007669"/>
    <property type="project" value="TreeGrafter"/>
</dbReference>
<dbReference type="InterPro" id="IPR036318">
    <property type="entry name" value="FAD-bd_PCMH-like_sf"/>
</dbReference>
<dbReference type="GO" id="GO:0008720">
    <property type="term" value="F:D-lactate dehydrogenase (NAD+) activity"/>
    <property type="evidence" value="ECO:0007669"/>
    <property type="project" value="TreeGrafter"/>
</dbReference>
<name>A0A9P4ITF8_9PEZI</name>
<dbReference type="EMBL" id="ML978121">
    <property type="protein sequence ID" value="KAF2105045.1"/>
    <property type="molecule type" value="Genomic_DNA"/>
</dbReference>
<dbReference type="InterPro" id="IPR016164">
    <property type="entry name" value="FAD-linked_Oxase-like_C"/>
</dbReference>
<evidence type="ECO:0000256" key="5">
    <source>
        <dbReference type="ARBA" id="ARBA00023002"/>
    </source>
</evidence>
<evidence type="ECO:0000313" key="9">
    <source>
        <dbReference type="Proteomes" id="UP000799772"/>
    </source>
</evidence>
<dbReference type="GO" id="GO:0071949">
    <property type="term" value="F:FAD binding"/>
    <property type="evidence" value="ECO:0007669"/>
    <property type="project" value="InterPro"/>
</dbReference>
<evidence type="ECO:0000256" key="3">
    <source>
        <dbReference type="ARBA" id="ARBA00022630"/>
    </source>
</evidence>
<dbReference type="InterPro" id="IPR016169">
    <property type="entry name" value="FAD-bd_PCMH_sub2"/>
</dbReference>
<accession>A0A9P4ITF8</accession>
<dbReference type="Gene3D" id="3.30.70.2740">
    <property type="match status" value="1"/>
</dbReference>
<dbReference type="GO" id="GO:0005739">
    <property type="term" value="C:mitochondrion"/>
    <property type="evidence" value="ECO:0007669"/>
    <property type="project" value="TreeGrafter"/>
</dbReference>
<keyword evidence="6" id="KW-0472">Membrane</keyword>
<dbReference type="InterPro" id="IPR004113">
    <property type="entry name" value="FAD-bd_oxidored_4_C"/>
</dbReference>
<keyword evidence="3" id="KW-0285">Flavoprotein</keyword>
<dbReference type="AlphaFoldDB" id="A0A9P4ITF8"/>
<dbReference type="InterPro" id="IPR016166">
    <property type="entry name" value="FAD-bd_PCMH"/>
</dbReference>
<protein>
    <submittedName>
        <fullName evidence="8">FAD-binding domain-containing protein</fullName>
    </submittedName>
</protein>
<dbReference type="PANTHER" id="PTHR11748">
    <property type="entry name" value="D-LACTATE DEHYDROGENASE"/>
    <property type="match status" value="1"/>
</dbReference>
<dbReference type="GO" id="GO:1903457">
    <property type="term" value="P:lactate catabolic process"/>
    <property type="evidence" value="ECO:0007669"/>
    <property type="project" value="TreeGrafter"/>
</dbReference>
<evidence type="ECO:0000256" key="1">
    <source>
        <dbReference type="ARBA" id="ARBA00001974"/>
    </source>
</evidence>
<keyword evidence="4" id="KW-0274">FAD</keyword>
<evidence type="ECO:0000256" key="4">
    <source>
        <dbReference type="ARBA" id="ARBA00022827"/>
    </source>
</evidence>
<sequence>MRRTIATAESILRSVRTPATRQNCQFPRLHNGISRKSATSSTSFITQIAVLAGGALIGAYASSFFNNGKKNAKAAPGSTTSLENMPIARYNLTESNLRGAQEELTSLLTSERVTDDLGTRIAHSSTEWSPAPNGDLDRPTLVVYPLTTEDVSGIAKICHKRRIPMIAFSGGTSLEGTLAMTTQGGVCIDFSRMNKVLALHKADLDVVVQPGVGYEDLNSQLAKEGLFFPPDPGPGAQIGGMISQGCSGTNAYRYGTMKDWVLGLTIVLADGSVVKTRHRPRKSSAGYNLTQLIVASEGTLGLVTEASLKLTGKPEVEKVAVASFPTTHKAVETVLKIVQNDLPVAAIELLDDVTMGAVNKAGYCDKEYPEIPTLFFKFSGPENVIKEQIKKVTEFAKQSACKSFEFSKTADQAASLWQARKTALWSLLAIKEKPEDNFLSADVCVPISQMADIIEETHTKLEESGLVGSCLGHVGDGNFHTTVLYGEHDKKKARELIKWVQKRGIEMDGTISGEHGIGLENRDMLCNELGMGYIDAMRHVKLALDPLCLLNPDKIFQLKFEIER</sequence>
<dbReference type="InterPro" id="IPR016171">
    <property type="entry name" value="Vanillyl_alc_oxidase_C-sub2"/>
</dbReference>
<keyword evidence="6" id="KW-0812">Transmembrane</keyword>
<keyword evidence="6" id="KW-1133">Transmembrane helix</keyword>
<dbReference type="PROSITE" id="PS51387">
    <property type="entry name" value="FAD_PCMH"/>
    <property type="match status" value="1"/>
</dbReference>
<evidence type="ECO:0000256" key="2">
    <source>
        <dbReference type="ARBA" id="ARBA00008000"/>
    </source>
</evidence>
<reference evidence="8" key="1">
    <citation type="journal article" date="2020" name="Stud. Mycol.">
        <title>101 Dothideomycetes genomes: a test case for predicting lifestyles and emergence of pathogens.</title>
        <authorList>
            <person name="Haridas S."/>
            <person name="Albert R."/>
            <person name="Binder M."/>
            <person name="Bloem J."/>
            <person name="Labutti K."/>
            <person name="Salamov A."/>
            <person name="Andreopoulos B."/>
            <person name="Baker S."/>
            <person name="Barry K."/>
            <person name="Bills G."/>
            <person name="Bluhm B."/>
            <person name="Cannon C."/>
            <person name="Castanera R."/>
            <person name="Culley D."/>
            <person name="Daum C."/>
            <person name="Ezra D."/>
            <person name="Gonzalez J."/>
            <person name="Henrissat B."/>
            <person name="Kuo A."/>
            <person name="Liang C."/>
            <person name="Lipzen A."/>
            <person name="Lutzoni F."/>
            <person name="Magnuson J."/>
            <person name="Mondo S."/>
            <person name="Nolan M."/>
            <person name="Ohm R."/>
            <person name="Pangilinan J."/>
            <person name="Park H.-J."/>
            <person name="Ramirez L."/>
            <person name="Alfaro M."/>
            <person name="Sun H."/>
            <person name="Tritt A."/>
            <person name="Yoshinaga Y."/>
            <person name="Zwiers L.-H."/>
            <person name="Turgeon B."/>
            <person name="Goodwin S."/>
            <person name="Spatafora J."/>
            <person name="Crous P."/>
            <person name="Grigoriev I."/>
        </authorList>
    </citation>
    <scope>NUCLEOTIDE SEQUENCE</scope>
    <source>
        <strain evidence="8">CBS 133067</strain>
    </source>
</reference>
<proteinExistence type="inferred from homology"/>
<dbReference type="OrthoDB" id="7786253at2759"/>
<organism evidence="8 9">
    <name type="scientific">Rhizodiscina lignyota</name>
    <dbReference type="NCBI Taxonomy" id="1504668"/>
    <lineage>
        <taxon>Eukaryota</taxon>
        <taxon>Fungi</taxon>
        <taxon>Dikarya</taxon>
        <taxon>Ascomycota</taxon>
        <taxon>Pezizomycotina</taxon>
        <taxon>Dothideomycetes</taxon>
        <taxon>Pleosporomycetidae</taxon>
        <taxon>Aulographales</taxon>
        <taxon>Rhizodiscinaceae</taxon>
        <taxon>Rhizodiscina</taxon>
    </lineage>
</organism>
<dbReference type="InterPro" id="IPR006094">
    <property type="entry name" value="Oxid_FAD_bind_N"/>
</dbReference>
<feature type="domain" description="FAD-binding PCMH-type" evidence="7">
    <location>
        <begin position="134"/>
        <end position="313"/>
    </location>
</feature>
<keyword evidence="5" id="KW-0560">Oxidoreductase</keyword>
<dbReference type="Gene3D" id="1.10.45.10">
    <property type="entry name" value="Vanillyl-alcohol Oxidase, Chain A, domain 4"/>
    <property type="match status" value="1"/>
</dbReference>
<comment type="cofactor">
    <cofactor evidence="1">
        <name>FAD</name>
        <dbReference type="ChEBI" id="CHEBI:57692"/>
    </cofactor>
</comment>
<dbReference type="FunFam" id="3.30.465.10:FF:000014">
    <property type="entry name" value="D-lactate dehydrogenase (Cytochrome), putative"/>
    <property type="match status" value="1"/>
</dbReference>
<dbReference type="SUPFAM" id="SSF55103">
    <property type="entry name" value="FAD-linked oxidases, C-terminal domain"/>
    <property type="match status" value="1"/>
</dbReference>
<feature type="transmembrane region" description="Helical" evidence="6">
    <location>
        <begin position="44"/>
        <end position="65"/>
    </location>
</feature>
<evidence type="ECO:0000256" key="6">
    <source>
        <dbReference type="SAM" id="Phobius"/>
    </source>
</evidence>
<gene>
    <name evidence="8" type="ORF">NA57DRAFT_63246</name>
</gene>
<dbReference type="Gene3D" id="3.30.465.10">
    <property type="match status" value="1"/>
</dbReference>
<dbReference type="PANTHER" id="PTHR11748:SF116">
    <property type="entry name" value="D-LACTATE DEHYDROGENASE (CYTOCHROME) (AFU_ORTHOLOGUE AFUA_7G02560)"/>
    <property type="match status" value="1"/>
</dbReference>
<keyword evidence="9" id="KW-1185">Reference proteome</keyword>
<comment type="similarity">
    <text evidence="2">Belongs to the FAD-binding oxidoreductase/transferase type 4 family.</text>
</comment>
<dbReference type="Pfam" id="PF02913">
    <property type="entry name" value="FAD-oxidase_C"/>
    <property type="match status" value="1"/>
</dbReference>
<comment type="caution">
    <text evidence="8">The sequence shown here is derived from an EMBL/GenBank/DDBJ whole genome shotgun (WGS) entry which is preliminary data.</text>
</comment>
<evidence type="ECO:0000313" key="8">
    <source>
        <dbReference type="EMBL" id="KAF2105045.1"/>
    </source>
</evidence>
<dbReference type="SUPFAM" id="SSF56176">
    <property type="entry name" value="FAD-binding/transporter-associated domain-like"/>
    <property type="match status" value="1"/>
</dbReference>
<dbReference type="FunFam" id="3.30.70.2740:FF:000001">
    <property type="entry name" value="D-lactate dehydrogenase mitochondrial"/>
    <property type="match status" value="1"/>
</dbReference>
<dbReference type="Proteomes" id="UP000799772">
    <property type="component" value="Unassembled WGS sequence"/>
</dbReference>